<keyword evidence="2" id="KW-1185">Reference proteome</keyword>
<name>A0A7J9K5L4_9ROSI</name>
<evidence type="ECO:0000313" key="2">
    <source>
        <dbReference type="Proteomes" id="UP000593575"/>
    </source>
</evidence>
<comment type="caution">
    <text evidence="1">The sequence shown here is derived from an EMBL/GenBank/DDBJ whole genome shotgun (WGS) entry which is preliminary data.</text>
</comment>
<proteinExistence type="predicted"/>
<dbReference type="EMBL" id="JABFAE010000012">
    <property type="protein sequence ID" value="MBA0841755.1"/>
    <property type="molecule type" value="Genomic_DNA"/>
</dbReference>
<gene>
    <name evidence="1" type="ORF">Goarm_001619</name>
</gene>
<organism evidence="1 2">
    <name type="scientific">Gossypium armourianum</name>
    <dbReference type="NCBI Taxonomy" id="34283"/>
    <lineage>
        <taxon>Eukaryota</taxon>
        <taxon>Viridiplantae</taxon>
        <taxon>Streptophyta</taxon>
        <taxon>Embryophyta</taxon>
        <taxon>Tracheophyta</taxon>
        <taxon>Spermatophyta</taxon>
        <taxon>Magnoliopsida</taxon>
        <taxon>eudicotyledons</taxon>
        <taxon>Gunneridae</taxon>
        <taxon>Pentapetalae</taxon>
        <taxon>rosids</taxon>
        <taxon>malvids</taxon>
        <taxon>Malvales</taxon>
        <taxon>Malvaceae</taxon>
        <taxon>Malvoideae</taxon>
        <taxon>Gossypium</taxon>
    </lineage>
</organism>
<evidence type="ECO:0000313" key="1">
    <source>
        <dbReference type="EMBL" id="MBA0841755.1"/>
    </source>
</evidence>
<accession>A0A7J9K5L4</accession>
<dbReference type="AlphaFoldDB" id="A0A7J9K5L4"/>
<protein>
    <submittedName>
        <fullName evidence="1">Uncharacterized protein</fullName>
    </submittedName>
</protein>
<reference evidence="1 2" key="1">
    <citation type="journal article" date="2019" name="Genome Biol. Evol.">
        <title>Insights into the evolution of the New World diploid cottons (Gossypium, subgenus Houzingenia) based on genome sequencing.</title>
        <authorList>
            <person name="Grover C.E."/>
            <person name="Arick M.A. 2nd"/>
            <person name="Thrash A."/>
            <person name="Conover J.L."/>
            <person name="Sanders W.S."/>
            <person name="Peterson D.G."/>
            <person name="Frelichowski J.E."/>
            <person name="Scheffler J.A."/>
            <person name="Scheffler B.E."/>
            <person name="Wendel J.F."/>
        </authorList>
    </citation>
    <scope>NUCLEOTIDE SEQUENCE [LARGE SCALE GENOMIC DNA]</scope>
    <source>
        <strain evidence="1">6</strain>
        <tissue evidence="1">Leaf</tissue>
    </source>
</reference>
<dbReference type="Proteomes" id="UP000593575">
    <property type="component" value="Unassembled WGS sequence"/>
</dbReference>
<sequence length="121" mass="13406">MNNIATLQQHLTYMHVCVEISVDFELFFINVELRDGSFVSIGVEVPWLPMRCLQCRSFSHSGKHYSKKNEVKSAPDGGAALISTFEVSSKGKAMVLDLSLTLKPKHVFLGGSSNRFEALSV</sequence>